<dbReference type="InterPro" id="IPR023228">
    <property type="entry name" value="SAM_OH_AdoTrfase_N_sf"/>
</dbReference>
<dbReference type="SUPFAM" id="SSF101852">
    <property type="entry name" value="Bacterial fluorinating enzyme, C-terminal domain"/>
    <property type="match status" value="1"/>
</dbReference>
<dbReference type="Proteomes" id="UP000603545">
    <property type="component" value="Unassembled WGS sequence"/>
</dbReference>
<organism evidence="5 6">
    <name type="scientific">Candidatus Desulfaltia bathyphila</name>
    <dbReference type="NCBI Taxonomy" id="2841697"/>
    <lineage>
        <taxon>Bacteria</taxon>
        <taxon>Pseudomonadati</taxon>
        <taxon>Thermodesulfobacteriota</taxon>
        <taxon>Desulfobacteria</taxon>
        <taxon>Desulfobacterales</taxon>
        <taxon>Desulfobacterales incertae sedis</taxon>
        <taxon>Candidatus Desulfaltia</taxon>
    </lineage>
</organism>
<evidence type="ECO:0000259" key="4">
    <source>
        <dbReference type="Pfam" id="PF20257"/>
    </source>
</evidence>
<comment type="similarity">
    <text evidence="2">Belongs to the SAM hydrolase / SAM-dependent halogenase family.</text>
</comment>
<protein>
    <submittedName>
        <fullName evidence="5">SAM-dependent chlorinase/fluorinase</fullName>
    </submittedName>
</protein>
<dbReference type="PIRSF" id="PIRSF006779">
    <property type="entry name" value="UCP006779"/>
    <property type="match status" value="1"/>
</dbReference>
<evidence type="ECO:0000313" key="5">
    <source>
        <dbReference type="EMBL" id="MBC8199248.1"/>
    </source>
</evidence>
<dbReference type="Gene3D" id="2.40.30.90">
    <property type="entry name" value="Bacterial fluorinating enzyme like"/>
    <property type="match status" value="1"/>
</dbReference>
<dbReference type="InterPro" id="IPR023227">
    <property type="entry name" value="SAM_OH_AdoTrfase_C_sf"/>
</dbReference>
<proteinExistence type="inferred from homology"/>
<accession>A0A8J6N5U2</accession>
<sequence length="269" mass="29464">MSIITLITDFGVDDEYVGVMKGVILSINPAAVIVDIAHHIEPQNLIQAAYIIKHSFKYFPEGTVHIVVVDPEVGSERAIIALEMKGHIFLAPDNGVLTLLMDEANIGLIVRVEDSRYFLESVSRTFHGRDIFAPVAAHLSNGVEIKALGMPIDKIDLEMLSVKYAGISNSGELVGAVVFIDRFGNLITNIDAKSLDKFCKVCKEEKLEFRIGQNKIIGLSKSYKSAQPQSPLAIIGSRGYLEIAVNCGNARRYFMANRGDTVTVVSNNL</sequence>
<dbReference type="SUPFAM" id="SSF102522">
    <property type="entry name" value="Bacterial fluorinating enzyme, N-terminal domain"/>
    <property type="match status" value="1"/>
</dbReference>
<evidence type="ECO:0000256" key="2">
    <source>
        <dbReference type="ARBA" id="ARBA00024035"/>
    </source>
</evidence>
<reference evidence="5 6" key="1">
    <citation type="submission" date="2020-08" db="EMBL/GenBank/DDBJ databases">
        <title>Bridging the membrane lipid divide: bacteria of the FCB group superphylum have the potential to synthesize archaeal ether lipids.</title>
        <authorList>
            <person name="Villanueva L."/>
            <person name="Von Meijenfeldt F.A.B."/>
            <person name="Westbye A.B."/>
            <person name="Yadav S."/>
            <person name="Hopmans E.C."/>
            <person name="Dutilh B.E."/>
            <person name="Sinninghe Damste J.S."/>
        </authorList>
    </citation>
    <scope>NUCLEOTIDE SEQUENCE [LARGE SCALE GENOMIC DNA]</scope>
    <source>
        <strain evidence="5">NIOZ-UU82</strain>
    </source>
</reference>
<keyword evidence="1" id="KW-0949">S-adenosyl-L-methionine</keyword>
<comment type="caution">
    <text evidence="5">The sequence shown here is derived from an EMBL/GenBank/DDBJ whole genome shotgun (WGS) entry which is preliminary data.</text>
</comment>
<dbReference type="Pfam" id="PF01887">
    <property type="entry name" value="SAM_HAT_N"/>
    <property type="match status" value="1"/>
</dbReference>
<evidence type="ECO:0000313" key="6">
    <source>
        <dbReference type="Proteomes" id="UP000603545"/>
    </source>
</evidence>
<feature type="domain" description="S-adenosyl-l-methionine hydroxide adenosyltransferase N-terminal" evidence="3">
    <location>
        <begin position="4"/>
        <end position="149"/>
    </location>
</feature>
<dbReference type="PANTHER" id="PTHR35092:SF1">
    <property type="entry name" value="CHLORINASE MJ1651"/>
    <property type="match status" value="1"/>
</dbReference>
<dbReference type="InterPro" id="IPR002747">
    <property type="entry name" value="SAM_OH_AdoTrfase"/>
</dbReference>
<dbReference type="Pfam" id="PF20257">
    <property type="entry name" value="SAM_HAT_C"/>
    <property type="match status" value="1"/>
</dbReference>
<dbReference type="InterPro" id="IPR046470">
    <property type="entry name" value="SAM_HAT_C"/>
</dbReference>
<dbReference type="InterPro" id="IPR046469">
    <property type="entry name" value="SAM_HAT_N"/>
</dbReference>
<dbReference type="Gene3D" id="3.40.50.10790">
    <property type="entry name" value="S-adenosyl-l-methionine hydroxide adenosyltransferase, N-terminal"/>
    <property type="match status" value="1"/>
</dbReference>
<dbReference type="EMBL" id="JACNLL010000042">
    <property type="protein sequence ID" value="MBC8199248.1"/>
    <property type="molecule type" value="Genomic_DNA"/>
</dbReference>
<feature type="domain" description="S-adenosyl-l-methionine hydroxide adenosyltransferase C-terminal" evidence="4">
    <location>
        <begin position="175"/>
        <end position="263"/>
    </location>
</feature>
<name>A0A8J6N5U2_9BACT</name>
<evidence type="ECO:0000259" key="3">
    <source>
        <dbReference type="Pfam" id="PF01887"/>
    </source>
</evidence>
<evidence type="ECO:0000256" key="1">
    <source>
        <dbReference type="ARBA" id="ARBA00022691"/>
    </source>
</evidence>
<dbReference type="AlphaFoldDB" id="A0A8J6N5U2"/>
<dbReference type="PANTHER" id="PTHR35092">
    <property type="entry name" value="CHLORINASE MJ1651"/>
    <property type="match status" value="1"/>
</dbReference>
<gene>
    <name evidence="5" type="ORF">H8E80_04275</name>
</gene>